<sequence length="194" mass="21193">MKKSLLTWTLIAVSAIAFSQITIKPGVRAGANFSNFTNTDLDSKTDLYIGALAEIKFVSFYALQPEINYSRQGGKAIVSGSDDLEIQYLGIALANKFYPSKAIGLHAIVGPAINIKVSDNFENNFNDDAEGFDFLFFGGLGFDFPFGLGIEARYNIGIVDIFGSNVNNTNGNNNVDDLILNKVFQIGAIYKFDF</sequence>
<feature type="chain" id="PRO_5046431141" evidence="2">
    <location>
        <begin position="20"/>
        <end position="194"/>
    </location>
</feature>
<evidence type="ECO:0000259" key="3">
    <source>
        <dbReference type="Pfam" id="PF13505"/>
    </source>
</evidence>
<gene>
    <name evidence="4" type="ORF">Q4Q39_05960</name>
</gene>
<feature type="signal peptide" evidence="2">
    <location>
        <begin position="1"/>
        <end position="19"/>
    </location>
</feature>
<reference evidence="4" key="1">
    <citation type="submission" date="2023-07" db="EMBL/GenBank/DDBJ databases">
        <title>Two novel species in the genus Flavivirga.</title>
        <authorList>
            <person name="Kwon K."/>
        </authorList>
    </citation>
    <scope>NUCLEOTIDE SEQUENCE</scope>
    <source>
        <strain evidence="4">KACC 14157</strain>
    </source>
</reference>
<keyword evidence="5" id="KW-1185">Reference proteome</keyword>
<dbReference type="EMBL" id="JAUOEM010000002">
    <property type="protein sequence ID" value="MDO5986948.1"/>
    <property type="molecule type" value="Genomic_DNA"/>
</dbReference>
<accession>A0ABT8WZQ1</accession>
<dbReference type="RefSeq" id="WP_303281493.1">
    <property type="nucleotide sequence ID" value="NZ_BAABCZ010000005.1"/>
</dbReference>
<name>A0ABT8WZQ1_9FLAO</name>
<feature type="domain" description="Outer membrane protein beta-barrel" evidence="3">
    <location>
        <begin position="10"/>
        <end position="192"/>
    </location>
</feature>
<evidence type="ECO:0000256" key="1">
    <source>
        <dbReference type="ARBA" id="ARBA00022729"/>
    </source>
</evidence>
<dbReference type="Pfam" id="PF13505">
    <property type="entry name" value="OMP_b-brl"/>
    <property type="match status" value="1"/>
</dbReference>
<evidence type="ECO:0000313" key="4">
    <source>
        <dbReference type="EMBL" id="MDO5986948.1"/>
    </source>
</evidence>
<evidence type="ECO:0000313" key="5">
    <source>
        <dbReference type="Proteomes" id="UP001176891"/>
    </source>
</evidence>
<keyword evidence="1 2" id="KW-0732">Signal</keyword>
<dbReference type="InterPro" id="IPR027385">
    <property type="entry name" value="Beta-barrel_OMP"/>
</dbReference>
<dbReference type="Proteomes" id="UP001176891">
    <property type="component" value="Unassembled WGS sequence"/>
</dbReference>
<organism evidence="4 5">
    <name type="scientific">Flavivirga amylovorans</name>
    <dbReference type="NCBI Taxonomy" id="870486"/>
    <lineage>
        <taxon>Bacteria</taxon>
        <taxon>Pseudomonadati</taxon>
        <taxon>Bacteroidota</taxon>
        <taxon>Flavobacteriia</taxon>
        <taxon>Flavobacteriales</taxon>
        <taxon>Flavobacteriaceae</taxon>
        <taxon>Flavivirga</taxon>
    </lineage>
</organism>
<comment type="caution">
    <text evidence="4">The sequence shown here is derived from an EMBL/GenBank/DDBJ whole genome shotgun (WGS) entry which is preliminary data.</text>
</comment>
<proteinExistence type="predicted"/>
<evidence type="ECO:0000256" key="2">
    <source>
        <dbReference type="SAM" id="SignalP"/>
    </source>
</evidence>
<protein>
    <submittedName>
        <fullName evidence="4">Outer membrane beta-barrel protein</fullName>
    </submittedName>
</protein>